<dbReference type="InterPro" id="IPR036749">
    <property type="entry name" value="Expansin_CBD_sf"/>
</dbReference>
<proteinExistence type="predicted"/>
<dbReference type="SUPFAM" id="SSF50685">
    <property type="entry name" value="Barwin-like endoglucanases"/>
    <property type="match status" value="1"/>
</dbReference>
<dbReference type="InParanoid" id="A9WC79"/>
<dbReference type="STRING" id="324602.Caur_0219"/>
<feature type="domain" description="RlpA-like protein double-psi beta-barrel" evidence="3">
    <location>
        <begin position="74"/>
        <end position="143"/>
    </location>
</feature>
<keyword evidence="5" id="KW-1185">Reference proteome</keyword>
<keyword evidence="1" id="KW-0732">Signal</keyword>
<evidence type="ECO:0000313" key="4">
    <source>
        <dbReference type="EMBL" id="ABY33472.1"/>
    </source>
</evidence>
<dbReference type="AlphaFoldDB" id="A9WC79"/>
<dbReference type="CAZy" id="CBM63">
    <property type="family name" value="Carbohydrate-Binding Module Family 63"/>
</dbReference>
<dbReference type="InterPro" id="IPR049818">
    <property type="entry name" value="Expansin_EXLX1-like"/>
</dbReference>
<dbReference type="EMBL" id="CP000909">
    <property type="protein sequence ID" value="ABY33472.1"/>
    <property type="molecule type" value="Genomic_DNA"/>
</dbReference>
<organism evidence="4 5">
    <name type="scientific">Chloroflexus aurantiacus (strain ATCC 29366 / DSM 635 / J-10-fl)</name>
    <dbReference type="NCBI Taxonomy" id="324602"/>
    <lineage>
        <taxon>Bacteria</taxon>
        <taxon>Bacillati</taxon>
        <taxon>Chloroflexota</taxon>
        <taxon>Chloroflexia</taxon>
        <taxon>Chloroflexales</taxon>
        <taxon>Chloroflexineae</taxon>
        <taxon>Chloroflexaceae</taxon>
        <taxon>Chloroflexus</taxon>
    </lineage>
</organism>
<dbReference type="PANTHER" id="PTHR31836">
    <property type="match status" value="1"/>
</dbReference>
<dbReference type="InterPro" id="IPR051477">
    <property type="entry name" value="Expansin_CellWall"/>
</dbReference>
<keyword evidence="4" id="KW-0449">Lipoprotein</keyword>
<dbReference type="HOGENOM" id="CLU_026963_1_1_0"/>
<dbReference type="InterPro" id="IPR009009">
    <property type="entry name" value="RlpA-like_DPBB"/>
</dbReference>
<dbReference type="Gene3D" id="2.40.40.10">
    <property type="entry name" value="RlpA-like domain"/>
    <property type="match status" value="1"/>
</dbReference>
<reference evidence="5" key="1">
    <citation type="journal article" date="2011" name="BMC Genomics">
        <title>Complete genome sequence of the filamentous anoxygenic phototrophic bacterium Chloroflexus aurantiacus.</title>
        <authorList>
            <person name="Tang K.H."/>
            <person name="Barry K."/>
            <person name="Chertkov O."/>
            <person name="Dalin E."/>
            <person name="Han C.S."/>
            <person name="Hauser L.J."/>
            <person name="Honchak B.M."/>
            <person name="Karbach L.E."/>
            <person name="Land M.L."/>
            <person name="Lapidus A."/>
            <person name="Larimer F.W."/>
            <person name="Mikhailova N."/>
            <person name="Pitluck S."/>
            <person name="Pierson B.K."/>
            <person name="Blankenship R.E."/>
        </authorList>
    </citation>
    <scope>NUCLEOTIDE SEQUENCE [LARGE SCALE GENOMIC DNA]</scope>
    <source>
        <strain evidence="5">ATCC 29366 / DSM 635 / J-10-fl</strain>
    </source>
</reference>
<dbReference type="NCBIfam" id="NF041144">
    <property type="entry name" value="expansin_EXLX1"/>
    <property type="match status" value="1"/>
</dbReference>
<dbReference type="Proteomes" id="UP000002008">
    <property type="component" value="Chromosome"/>
</dbReference>
<dbReference type="RefSeq" id="WP_012256128.1">
    <property type="nucleotide sequence ID" value="NC_010175.1"/>
</dbReference>
<dbReference type="CDD" id="cd22272">
    <property type="entry name" value="DPBB_EXLX1-like"/>
    <property type="match status" value="1"/>
</dbReference>
<evidence type="ECO:0000259" key="3">
    <source>
        <dbReference type="Pfam" id="PF03330"/>
    </source>
</evidence>
<name>A9WC79_CHLAA</name>
<dbReference type="KEGG" id="cau:Caur_0219"/>
<accession>A9WC79</accession>
<sequence>MQWSAGRLQIALVICLTGFFWLIANPVFTQPPYRVHLPLVVRPAQNPLLSGEATFYLEADGSGSCLFDPIPGDKMVAAISYLNYGNADYCGAYVEVFGPQGSVVVRIVDMCPDNPGCGQNHLDLSPEAFDRIAPRAWGRVPITWRVISPPLSGPVQFHLKDGSNPWWLAFQVRHHRNPIARMEYRTPQGQWVQLNRTTYNYFIRQCQCANGELGPFTLRITDIYGNVLTETVQFTTLSRSSNSPGELVSGTGQFPYGP</sequence>
<dbReference type="InterPro" id="IPR036908">
    <property type="entry name" value="RlpA-like_sf"/>
</dbReference>
<dbReference type="Pfam" id="PF03330">
    <property type="entry name" value="DPBB_1"/>
    <property type="match status" value="1"/>
</dbReference>
<dbReference type="SUPFAM" id="SSF49590">
    <property type="entry name" value="PHL pollen allergen"/>
    <property type="match status" value="1"/>
</dbReference>
<dbReference type="EnsemblBacteria" id="ABY33472">
    <property type="protein sequence ID" value="ABY33472"/>
    <property type="gene ID" value="Caur_0219"/>
</dbReference>
<dbReference type="Gene3D" id="2.60.40.760">
    <property type="entry name" value="Expansin, cellulose-binding-like domain"/>
    <property type="match status" value="1"/>
</dbReference>
<dbReference type="PATRIC" id="fig|324602.8.peg.254"/>
<evidence type="ECO:0000256" key="1">
    <source>
        <dbReference type="ARBA" id="ARBA00022729"/>
    </source>
</evidence>
<evidence type="ECO:0000256" key="2">
    <source>
        <dbReference type="SAM" id="MobiDB-lite"/>
    </source>
</evidence>
<evidence type="ECO:0000313" key="5">
    <source>
        <dbReference type="Proteomes" id="UP000002008"/>
    </source>
</evidence>
<dbReference type="PANTHER" id="PTHR31836:SF21">
    <property type="entry name" value="EXPANSIN-LIKE PROTEIN 7"/>
    <property type="match status" value="1"/>
</dbReference>
<feature type="region of interest" description="Disordered" evidence="2">
    <location>
        <begin position="239"/>
        <end position="258"/>
    </location>
</feature>
<gene>
    <name evidence="4" type="ordered locus">Caur_0219</name>
</gene>
<dbReference type="eggNOG" id="COG4305">
    <property type="taxonomic scope" value="Bacteria"/>
</dbReference>
<protein>
    <submittedName>
        <fullName evidence="4">Rare lipoprotein A</fullName>
    </submittedName>
</protein>